<dbReference type="EMBL" id="PVZC01000003">
    <property type="protein sequence ID" value="PRX99733.1"/>
    <property type="molecule type" value="Genomic_DNA"/>
</dbReference>
<dbReference type="InterPro" id="IPR016163">
    <property type="entry name" value="Ald_DH_C"/>
</dbReference>
<evidence type="ECO:0000256" key="4">
    <source>
        <dbReference type="RuleBase" id="RU003345"/>
    </source>
</evidence>
<dbReference type="Proteomes" id="UP000237846">
    <property type="component" value="Unassembled WGS sequence"/>
</dbReference>
<dbReference type="PANTHER" id="PTHR42804">
    <property type="entry name" value="ALDEHYDE DEHYDROGENASE"/>
    <property type="match status" value="1"/>
</dbReference>
<gene>
    <name evidence="6" type="ORF">CLV72_103338</name>
</gene>
<dbReference type="Gene3D" id="3.40.309.10">
    <property type="entry name" value="Aldehyde Dehydrogenase, Chain A, domain 2"/>
    <property type="match status" value="1"/>
</dbReference>
<organism evidence="6 7">
    <name type="scientific">Allonocardiopsis opalescens</name>
    <dbReference type="NCBI Taxonomy" id="1144618"/>
    <lineage>
        <taxon>Bacteria</taxon>
        <taxon>Bacillati</taxon>
        <taxon>Actinomycetota</taxon>
        <taxon>Actinomycetes</taxon>
        <taxon>Streptosporangiales</taxon>
        <taxon>Allonocardiopsis</taxon>
    </lineage>
</organism>
<comment type="caution">
    <text evidence="6">The sequence shown here is derived from an EMBL/GenBank/DDBJ whole genome shotgun (WGS) entry which is preliminary data.</text>
</comment>
<protein>
    <submittedName>
        <fullName evidence="6">Aldehyde dehydrogenase (NAD+)</fullName>
    </submittedName>
</protein>
<feature type="domain" description="Aldehyde dehydrogenase" evidence="5">
    <location>
        <begin position="16"/>
        <end position="471"/>
    </location>
</feature>
<comment type="similarity">
    <text evidence="1 4">Belongs to the aldehyde dehydrogenase family.</text>
</comment>
<proteinExistence type="inferred from homology"/>
<dbReference type="SUPFAM" id="SSF53720">
    <property type="entry name" value="ALDH-like"/>
    <property type="match status" value="1"/>
</dbReference>
<reference evidence="6 7" key="1">
    <citation type="submission" date="2018-03" db="EMBL/GenBank/DDBJ databases">
        <title>Genomic Encyclopedia of Archaeal and Bacterial Type Strains, Phase II (KMG-II): from individual species to whole genera.</title>
        <authorList>
            <person name="Goeker M."/>
        </authorList>
    </citation>
    <scope>NUCLEOTIDE SEQUENCE [LARGE SCALE GENOMIC DNA]</scope>
    <source>
        <strain evidence="6 7">DSM 45601</strain>
    </source>
</reference>
<dbReference type="FunFam" id="3.40.309.10:FF:000012">
    <property type="entry name" value="Betaine aldehyde dehydrogenase"/>
    <property type="match status" value="1"/>
</dbReference>
<keyword evidence="7" id="KW-1185">Reference proteome</keyword>
<dbReference type="InterPro" id="IPR015590">
    <property type="entry name" value="Aldehyde_DH_dom"/>
</dbReference>
<dbReference type="PANTHER" id="PTHR42804:SF1">
    <property type="entry name" value="ALDEHYDE DEHYDROGENASE-RELATED"/>
    <property type="match status" value="1"/>
</dbReference>
<evidence type="ECO:0000259" key="5">
    <source>
        <dbReference type="Pfam" id="PF00171"/>
    </source>
</evidence>
<dbReference type="InterPro" id="IPR029510">
    <property type="entry name" value="Ald_DH_CS_GLU"/>
</dbReference>
<evidence type="ECO:0000256" key="1">
    <source>
        <dbReference type="ARBA" id="ARBA00009986"/>
    </source>
</evidence>
<dbReference type="Pfam" id="PF00171">
    <property type="entry name" value="Aldedh"/>
    <property type="match status" value="1"/>
</dbReference>
<accession>A0A2T0Q7N5</accession>
<evidence type="ECO:0000256" key="3">
    <source>
        <dbReference type="PROSITE-ProRule" id="PRU10007"/>
    </source>
</evidence>
<keyword evidence="2 4" id="KW-0560">Oxidoreductase</keyword>
<sequence length="473" mass="50389">MGINVIDKIYVNGEFVTPHGTEMFDLFNPAIGQVIGQVQLADEVDTQAAVAAAKAALPAWSATTREERIDALRRMRDAVTVRRDELLEAVRLEYGAPVRNEWMVDSAIGAFEDMITTLETFEFTRQVGNTTVEMAPVGVAGLISPWNADAFFIADKIATALAGGNTVVMKPSEMSATQTRVMTEALHDAGLPAGVFNIVTGRGDVVGSTITRHPDVPKISFTGSTSVGKSIFRDSADLVKNLTLELGGKSPSIILDDADMSTAMFGALASGFVNSSQACVAGTRILVPVSRYEEALTAAVEQLADFPVGDPADPATVIGPMVSQKQWERVQGYIARGVEEGARLLAGGPGKPEGLPDGYFVRPTLFADVTNDMTIAREEIFGPVLSIIAYTDEENAVEIANDTDYGLHGYVFSADQERAKRIASRIEAGRVSINGGQEGVSTLPFGGFKQSGIGREYGVAGLEGFLETRSVLV</sequence>
<dbReference type="GO" id="GO:0016620">
    <property type="term" value="F:oxidoreductase activity, acting on the aldehyde or oxo group of donors, NAD or NADP as acceptor"/>
    <property type="evidence" value="ECO:0007669"/>
    <property type="project" value="InterPro"/>
</dbReference>
<evidence type="ECO:0000256" key="2">
    <source>
        <dbReference type="ARBA" id="ARBA00023002"/>
    </source>
</evidence>
<dbReference type="CDD" id="cd07138">
    <property type="entry name" value="ALDH_CddD_SSP0762"/>
    <property type="match status" value="1"/>
</dbReference>
<dbReference type="AlphaFoldDB" id="A0A2T0Q7N5"/>
<dbReference type="PROSITE" id="PS00687">
    <property type="entry name" value="ALDEHYDE_DEHYDR_GLU"/>
    <property type="match status" value="1"/>
</dbReference>
<dbReference type="InterPro" id="IPR016162">
    <property type="entry name" value="Ald_DH_N"/>
</dbReference>
<dbReference type="Gene3D" id="3.40.605.10">
    <property type="entry name" value="Aldehyde Dehydrogenase, Chain A, domain 1"/>
    <property type="match status" value="1"/>
</dbReference>
<evidence type="ECO:0000313" key="7">
    <source>
        <dbReference type="Proteomes" id="UP000237846"/>
    </source>
</evidence>
<dbReference type="InterPro" id="IPR016161">
    <property type="entry name" value="Ald_DH/histidinol_DH"/>
</dbReference>
<dbReference type="FunFam" id="3.40.605.10:FF:000007">
    <property type="entry name" value="NAD/NADP-dependent betaine aldehyde dehydrogenase"/>
    <property type="match status" value="1"/>
</dbReference>
<name>A0A2T0Q7N5_9ACTN</name>
<evidence type="ECO:0000313" key="6">
    <source>
        <dbReference type="EMBL" id="PRX99733.1"/>
    </source>
</evidence>
<feature type="active site" evidence="3">
    <location>
        <position position="245"/>
    </location>
</feature>